<dbReference type="RefSeq" id="WP_256612291.1">
    <property type="nucleotide sequence ID" value="NZ_JANIBM010000035.1"/>
</dbReference>
<organism evidence="2 3">
    <name type="scientific">Methylomonas aurea</name>
    <dbReference type="NCBI Taxonomy" id="2952224"/>
    <lineage>
        <taxon>Bacteria</taxon>
        <taxon>Pseudomonadati</taxon>
        <taxon>Pseudomonadota</taxon>
        <taxon>Gammaproteobacteria</taxon>
        <taxon>Methylococcales</taxon>
        <taxon>Methylococcaceae</taxon>
        <taxon>Methylomonas</taxon>
    </lineage>
</organism>
<sequence length="125" mass="13733">MSDRSIATQTRDIRKKTAGSPRKPERMPPPTRGEALVKGVFMGIVISGVTHASKSITGALVRHPLALFATGVVSGYLTHKYRKEIIVVGSRTAAESKNFLLRQRENLLDLVAESREYAARRDGSE</sequence>
<feature type="region of interest" description="Disordered" evidence="1">
    <location>
        <begin position="1"/>
        <end position="32"/>
    </location>
</feature>
<dbReference type="Proteomes" id="UP001524569">
    <property type="component" value="Unassembled WGS sequence"/>
</dbReference>
<evidence type="ECO:0000313" key="3">
    <source>
        <dbReference type="Proteomes" id="UP001524569"/>
    </source>
</evidence>
<accession>A0ABT1UN45</accession>
<name>A0ABT1UN45_9GAMM</name>
<dbReference type="EMBL" id="JANIBM010000035">
    <property type="protein sequence ID" value="MCQ8183065.1"/>
    <property type="molecule type" value="Genomic_DNA"/>
</dbReference>
<protein>
    <submittedName>
        <fullName evidence="2">Uncharacterized protein</fullName>
    </submittedName>
</protein>
<reference evidence="2 3" key="1">
    <citation type="submission" date="2022-07" db="EMBL/GenBank/DDBJ databases">
        <title>Methylomonas rivi sp. nov., Methylomonas rosea sp. nov., Methylomonas aureus sp. nov. and Methylomonas subterranea sp. nov., four novel methanotrophs isolated from a freshwater creek and the deep terrestrial subsurface.</title>
        <authorList>
            <person name="Abin C."/>
            <person name="Sankaranarayanan K."/>
            <person name="Garner C."/>
            <person name="Sindelar R."/>
            <person name="Kotary K."/>
            <person name="Garner R."/>
            <person name="Barclay S."/>
            <person name="Lawson P."/>
            <person name="Krumholz L."/>
        </authorList>
    </citation>
    <scope>NUCLEOTIDE SEQUENCE [LARGE SCALE GENOMIC DNA]</scope>
    <source>
        <strain evidence="2 3">SURF-1</strain>
    </source>
</reference>
<evidence type="ECO:0000256" key="1">
    <source>
        <dbReference type="SAM" id="MobiDB-lite"/>
    </source>
</evidence>
<feature type="compositionally biased region" description="Polar residues" evidence="1">
    <location>
        <begin position="1"/>
        <end position="10"/>
    </location>
</feature>
<gene>
    <name evidence="2" type="ORF">NP603_18260</name>
</gene>
<comment type="caution">
    <text evidence="2">The sequence shown here is derived from an EMBL/GenBank/DDBJ whole genome shotgun (WGS) entry which is preliminary data.</text>
</comment>
<keyword evidence="3" id="KW-1185">Reference proteome</keyword>
<proteinExistence type="predicted"/>
<evidence type="ECO:0000313" key="2">
    <source>
        <dbReference type="EMBL" id="MCQ8183065.1"/>
    </source>
</evidence>